<name>A0A1H6SZ22_9GAMM</name>
<keyword evidence="3" id="KW-1185">Reference proteome</keyword>
<accession>A0A1H6SZ22</accession>
<gene>
    <name evidence="2" type="ORF">SAMN05421831_108107</name>
</gene>
<dbReference type="Proteomes" id="UP000242999">
    <property type="component" value="Unassembled WGS sequence"/>
</dbReference>
<keyword evidence="1" id="KW-0732">Signal</keyword>
<reference evidence="3" key="1">
    <citation type="submission" date="2016-10" db="EMBL/GenBank/DDBJ databases">
        <authorList>
            <person name="Varghese N."/>
            <person name="Submissions S."/>
        </authorList>
    </citation>
    <scope>NUCLEOTIDE SEQUENCE [LARGE SCALE GENOMIC DNA]</scope>
    <source>
        <strain evidence="3">DSM 7165</strain>
    </source>
</reference>
<feature type="signal peptide" evidence="1">
    <location>
        <begin position="1"/>
        <end position="21"/>
    </location>
</feature>
<organism evidence="2 3">
    <name type="scientific">Allopseudospirillum japonicum</name>
    <dbReference type="NCBI Taxonomy" id="64971"/>
    <lineage>
        <taxon>Bacteria</taxon>
        <taxon>Pseudomonadati</taxon>
        <taxon>Pseudomonadota</taxon>
        <taxon>Gammaproteobacteria</taxon>
        <taxon>Oceanospirillales</taxon>
        <taxon>Oceanospirillaceae</taxon>
        <taxon>Allopseudospirillum</taxon>
    </lineage>
</organism>
<sequence>MRVQHFILASFLLIISPTSQAVKSYGKLNHNTSYSDLEIRRTSGNNSCRLSITVQNESRTLRDAVGVKLYAFDIHKNLLWSKYLSIGTLGPKGKASAHSRVRPCTEDHPYQMQFKVYH</sequence>
<dbReference type="RefSeq" id="WP_093310294.1">
    <property type="nucleotide sequence ID" value="NZ_FNYH01000008.1"/>
</dbReference>
<evidence type="ECO:0000256" key="1">
    <source>
        <dbReference type="SAM" id="SignalP"/>
    </source>
</evidence>
<dbReference type="EMBL" id="FNYH01000008">
    <property type="protein sequence ID" value="SEI72206.1"/>
    <property type="molecule type" value="Genomic_DNA"/>
</dbReference>
<evidence type="ECO:0000313" key="2">
    <source>
        <dbReference type="EMBL" id="SEI72206.1"/>
    </source>
</evidence>
<evidence type="ECO:0000313" key="3">
    <source>
        <dbReference type="Proteomes" id="UP000242999"/>
    </source>
</evidence>
<dbReference type="STRING" id="64971.SAMN05421831_108107"/>
<protein>
    <submittedName>
        <fullName evidence="2">Uncharacterized protein</fullName>
    </submittedName>
</protein>
<feature type="chain" id="PRO_5017261023" evidence="1">
    <location>
        <begin position="22"/>
        <end position="118"/>
    </location>
</feature>
<dbReference type="AlphaFoldDB" id="A0A1H6SZ22"/>
<proteinExistence type="predicted"/>